<gene>
    <name evidence="2" type="ORF">GCM10010274_14480</name>
</gene>
<dbReference type="InterPro" id="IPR049762">
    <property type="entry name" value="PoNe_dom"/>
</dbReference>
<reference evidence="2" key="1">
    <citation type="journal article" date="2014" name="Int. J. Syst. Evol. Microbiol.">
        <title>Complete genome sequence of Corynebacterium casei LMG S-19264T (=DSM 44701T), isolated from a smear-ripened cheese.</title>
        <authorList>
            <consortium name="US DOE Joint Genome Institute (JGI-PGF)"/>
            <person name="Walter F."/>
            <person name="Albersmeier A."/>
            <person name="Kalinowski J."/>
            <person name="Ruckert C."/>
        </authorList>
    </citation>
    <scope>NUCLEOTIDE SEQUENCE</scope>
    <source>
        <strain evidence="2">JCM 4391</strain>
    </source>
</reference>
<feature type="region of interest" description="Disordered" evidence="1">
    <location>
        <begin position="933"/>
        <end position="954"/>
    </location>
</feature>
<evidence type="ECO:0000256" key="1">
    <source>
        <dbReference type="SAM" id="MobiDB-lite"/>
    </source>
</evidence>
<feature type="compositionally biased region" description="Low complexity" evidence="1">
    <location>
        <begin position="516"/>
        <end position="530"/>
    </location>
</feature>
<feature type="region of interest" description="Disordered" evidence="1">
    <location>
        <begin position="567"/>
        <end position="734"/>
    </location>
</feature>
<dbReference type="Proteomes" id="UP000636661">
    <property type="component" value="Unassembled WGS sequence"/>
</dbReference>
<comment type="caution">
    <text evidence="2">The sequence shown here is derived from an EMBL/GenBank/DDBJ whole genome shotgun (WGS) entry which is preliminary data.</text>
</comment>
<dbReference type="EMBL" id="BMTP01000003">
    <property type="protein sequence ID" value="GGU28789.1"/>
    <property type="molecule type" value="Genomic_DNA"/>
</dbReference>
<feature type="compositionally biased region" description="Basic and acidic residues" evidence="1">
    <location>
        <begin position="933"/>
        <end position="942"/>
    </location>
</feature>
<dbReference type="AlphaFoldDB" id="A0A918M3S3"/>
<reference evidence="2" key="2">
    <citation type="submission" date="2020-09" db="EMBL/GenBank/DDBJ databases">
        <authorList>
            <person name="Sun Q."/>
            <person name="Ohkuma M."/>
        </authorList>
    </citation>
    <scope>NUCLEOTIDE SEQUENCE</scope>
    <source>
        <strain evidence="2">JCM 4391</strain>
    </source>
</reference>
<dbReference type="CDD" id="cd20739">
    <property type="entry name" value="PoNe_DUF637"/>
    <property type="match status" value="1"/>
</dbReference>
<evidence type="ECO:0000313" key="2">
    <source>
        <dbReference type="EMBL" id="GGU28789.1"/>
    </source>
</evidence>
<proteinExistence type="predicted"/>
<organism evidence="2 3">
    <name type="scientific">Streptomyces lavendofoliae</name>
    <dbReference type="NCBI Taxonomy" id="67314"/>
    <lineage>
        <taxon>Bacteria</taxon>
        <taxon>Bacillati</taxon>
        <taxon>Actinomycetota</taxon>
        <taxon>Actinomycetes</taxon>
        <taxon>Kitasatosporales</taxon>
        <taxon>Streptomycetaceae</taxon>
        <taxon>Streptomyces</taxon>
    </lineage>
</organism>
<keyword evidence="3" id="KW-1185">Reference proteome</keyword>
<dbReference type="RefSeq" id="WP_189549880.1">
    <property type="nucleotide sequence ID" value="NZ_BMTP01000003.1"/>
</dbReference>
<evidence type="ECO:0000313" key="3">
    <source>
        <dbReference type="Proteomes" id="UP000636661"/>
    </source>
</evidence>
<feature type="compositionally biased region" description="Low complexity" evidence="1">
    <location>
        <begin position="692"/>
        <end position="711"/>
    </location>
</feature>
<name>A0A918M3S3_9ACTN</name>
<protein>
    <submittedName>
        <fullName evidence="2">Uncharacterized protein</fullName>
    </submittedName>
</protein>
<accession>A0A918M3S3</accession>
<sequence>MSENQPVNPAEVPVFTGNLELLDEKVKALSGAGGRIATAAGDVHSSFGGLSAFYKAPEAEQLFATTQPVKDKALDISGDMCTIAGALGTYASDIRPLKQKLDDLRRDAVTFRQKIAEDDKWREDGDLVEENNNRRNEIAEVWTQFQAAERSAHAKIVALVGGKALKVNDGSNGEGMYGYDAEALKQAKSLPWGDAVEESTPWWQVWEHAYDFGKGVIVDGVWGTIKGLGTLVGFQGWDAAGQAWKGLGLLATGLVITATPLAGAYWMADDKDLPGWIRDSRTAMKETGKALVAWDQWGSNPARAAGAVTFNVLTTVFTGGAGGAVSGAGKAGAAARAISFAGKAGRAIDPTTYLFKGAGAGITKIGDVMAGLKGMGNLNVPPIPEGTFVLPEGSLMRPDGTIHLPDGTPVPPGAVEVPPNTVRLPEGTAVPPGAVDLGDGVVRLPDDTPAPAGSTPLQEGTVAVPKDTPTVPADAMPLPVKEGAPPRYLDGAGNVLDENGKVVSDIEDAPTDTVDRGANPDANPAAGADNPRVDTPAKVPAMAGAAVHAGDNTAINLGNSLDTNLGDVGRVGDDAPVRVPDSPGGLADNTPGGLADNLPTGQAGNNLPGGGAGDHLPTNNLDNTPGTGGTRDVPGGTHADTPTTGGSRDVPPGASTADNATPGGGSGASGADNGVPGTSGADNGVPGSGLPDTPGTGAVDDAAAGAGDQPVTAANREGQGDGTDGNGGERELTPEERKAIQEEHVRKANDPDRTWYNEHYDSMNRRKRVDKLVDGVELPQLVKLPDGKLVAAHDLPSGPSETKFGGKPLGLDSVPDANRSALNDAAANRKAYVDLTNAMKAHDEAPTAATEAALKSAQAAYKARLGDLPVNSKISEALGEKAAELHVVPAKFENAEPIPLPKTPNGADMFDQVYKLEDDTYLIVEAKAPSGDLDWRHGKADPDPANPTDHGGAAGMRVKQGTRLYIRTILGEMQRRGGRDAEIAADLRAALREGNLQYVMVKAIKPNGSSYAGATLEYFKI</sequence>
<feature type="region of interest" description="Disordered" evidence="1">
    <location>
        <begin position="445"/>
        <end position="536"/>
    </location>
</feature>